<dbReference type="GO" id="GO:0034511">
    <property type="term" value="F:U3 snoRNA binding"/>
    <property type="evidence" value="ECO:0007669"/>
    <property type="project" value="TreeGrafter"/>
</dbReference>
<feature type="repeat" description="WD" evidence="5">
    <location>
        <begin position="603"/>
        <end position="635"/>
    </location>
</feature>
<dbReference type="GO" id="GO:0000472">
    <property type="term" value="P:endonucleolytic cleavage to generate mature 5'-end of SSU-rRNA from (SSU-rRNA, 5.8S rRNA, LSU-rRNA)"/>
    <property type="evidence" value="ECO:0007669"/>
    <property type="project" value="TreeGrafter"/>
</dbReference>
<feature type="domain" description="U3 small nucleolar RNA-associated protein 13 C-terminal" evidence="7">
    <location>
        <begin position="657"/>
        <end position="790"/>
    </location>
</feature>
<gene>
    <name evidence="8" type="primary">Tbl3</name>
</gene>
<feature type="repeat" description="WD" evidence="5">
    <location>
        <begin position="561"/>
        <end position="602"/>
    </location>
</feature>
<dbReference type="PANTHER" id="PTHR19854">
    <property type="entry name" value="TRANSDUCIN BETA-LIKE 3"/>
    <property type="match status" value="1"/>
</dbReference>
<dbReference type="InterPro" id="IPR020472">
    <property type="entry name" value="WD40_PAC1"/>
</dbReference>
<keyword evidence="3" id="KW-0677">Repeat</keyword>
<feature type="repeat" description="WD" evidence="5">
    <location>
        <begin position="477"/>
        <end position="518"/>
    </location>
</feature>
<feature type="repeat" description="WD" evidence="5">
    <location>
        <begin position="197"/>
        <end position="237"/>
    </location>
</feature>
<dbReference type="GO" id="GO:0032040">
    <property type="term" value="C:small-subunit processome"/>
    <property type="evidence" value="ECO:0007669"/>
    <property type="project" value="InterPro"/>
</dbReference>
<evidence type="ECO:0000313" key="8">
    <source>
        <dbReference type="EMBL" id="CAB3266856.1"/>
    </source>
</evidence>
<evidence type="ECO:0000256" key="2">
    <source>
        <dbReference type="ARBA" id="ARBA00022574"/>
    </source>
</evidence>
<dbReference type="InterPro" id="IPR001680">
    <property type="entry name" value="WD40_rpt"/>
</dbReference>
<keyword evidence="4" id="KW-0539">Nucleus</keyword>
<dbReference type="AlphaFoldDB" id="A0A6F9DV53"/>
<evidence type="ECO:0000256" key="4">
    <source>
        <dbReference type="ARBA" id="ARBA00023242"/>
    </source>
</evidence>
<dbReference type="PRINTS" id="PR00320">
    <property type="entry name" value="GPROTEINBRPT"/>
</dbReference>
<organism evidence="8">
    <name type="scientific">Phallusia mammillata</name>
    <dbReference type="NCBI Taxonomy" id="59560"/>
    <lineage>
        <taxon>Eukaryota</taxon>
        <taxon>Metazoa</taxon>
        <taxon>Chordata</taxon>
        <taxon>Tunicata</taxon>
        <taxon>Ascidiacea</taxon>
        <taxon>Phlebobranchia</taxon>
        <taxon>Ascidiidae</taxon>
        <taxon>Phallusia</taxon>
    </lineage>
</organism>
<protein>
    <submittedName>
        <fullName evidence="8">Transducin beta-like protein 3</fullName>
    </submittedName>
</protein>
<feature type="repeat" description="WD" evidence="5">
    <location>
        <begin position="155"/>
        <end position="196"/>
    </location>
</feature>
<dbReference type="SUPFAM" id="SSF50978">
    <property type="entry name" value="WD40 repeat-like"/>
    <property type="match status" value="2"/>
</dbReference>
<feature type="repeat" description="WD" evidence="5">
    <location>
        <begin position="113"/>
        <end position="146"/>
    </location>
</feature>
<keyword evidence="6" id="KW-0175">Coiled coil</keyword>
<dbReference type="Pfam" id="PF00400">
    <property type="entry name" value="WD40"/>
    <property type="match status" value="10"/>
</dbReference>
<evidence type="ECO:0000256" key="6">
    <source>
        <dbReference type="SAM" id="Coils"/>
    </source>
</evidence>
<dbReference type="Pfam" id="PF08625">
    <property type="entry name" value="Utp13"/>
    <property type="match status" value="1"/>
</dbReference>
<sequence>MPSKTSKSKTKLKSSEKLRLKSNFAVKKVFKPFYTGGSVGIDNNGDYVFTTCGDKVFAVNTASGLAEKSLSHDGDDITCFKISPNGSCIVTATRSLLLKQWKWPEVQCTRTWKAIHIAPVLTLCFDSTSTLLASGSSDGTVKVWDMVRQYCTHNFRGIPGVVSCLKFHPRDLKLYGAGNDYVIKVWDLNSSKCVGSMESHVSAVTVLEFPSENILVTAGRDSVINMWNLSESNCKTPVKTIPVYETIEDLICLPCEDISDNSVQATFDFLTFGSKGIVRKWQGSSGKCISAGSEGMQAEETYGYTYGKLMPCGQKIMAVTSDHNFNFISVDEHKTYKHFVGYNDEVLDVKFLGEGDLFLIVATNSPKIKVFEIETSACHLLKGHTDTVLSIDVFRNQSYFASCSKDQTVRLWKMNKNTNMFSCVAVGKGHTHTVESLACCKLKMSFMVSGSEDHTLKVWNIAKGENSHIDLSVHHTILAHNKDINSVAVSPNDKLIASGSQDKLAKLWTVEDGQNVGTLRGHKRGIWCVQFSPMDQVLASSSADGSIKLWSLSDFSCLKTLEGHDCSVLKLSFIVKGTQLVSCGSDGLLKLWTIKSSECNKTLDEHSDKIWTLTASQNSDAIVTGSADSTIVLWEDVTEKEKEEQYQKQEESVMQYQELQNLLQEKNYKQALTKAILLQHPFTALNVVREILWQPQGFEILNEIIGKLNLDKKHILLNFVMSWNTNSRNCHEAQAVLNVVLSTTHPSDIENMHDSQTIIEALLPYSERHYQRMSRIVQQSTFVDYTFQLMKLSVNE</sequence>
<dbReference type="Gene3D" id="2.130.10.10">
    <property type="entry name" value="YVTN repeat-like/Quinoprotein amine dehydrogenase"/>
    <property type="match status" value="4"/>
</dbReference>
<proteinExistence type="evidence at transcript level"/>
<dbReference type="PROSITE" id="PS00678">
    <property type="entry name" value="WD_REPEATS_1"/>
    <property type="match status" value="4"/>
</dbReference>
<dbReference type="FunFam" id="2.130.10.10:FF:000230">
    <property type="entry name" value="Transducin beta-like protein 3"/>
    <property type="match status" value="1"/>
</dbReference>
<name>A0A6F9DV53_9ASCI</name>
<feature type="repeat" description="WD" evidence="5">
    <location>
        <begin position="381"/>
        <end position="422"/>
    </location>
</feature>
<dbReference type="GO" id="GO:0000480">
    <property type="term" value="P:endonucleolytic cleavage in 5'-ETS of tricistronic rRNA transcript (SSU-rRNA, 5.8S rRNA, LSU-rRNA)"/>
    <property type="evidence" value="ECO:0007669"/>
    <property type="project" value="TreeGrafter"/>
</dbReference>
<dbReference type="InterPro" id="IPR013934">
    <property type="entry name" value="Utp13_C"/>
</dbReference>
<feature type="repeat" description="WD" evidence="5">
    <location>
        <begin position="427"/>
        <end position="469"/>
    </location>
</feature>
<dbReference type="SMART" id="SM00320">
    <property type="entry name" value="WD40"/>
    <property type="match status" value="11"/>
</dbReference>
<comment type="subcellular location">
    <subcellularLocation>
        <location evidence="1">Nucleus</location>
        <location evidence="1">Nucleolus</location>
    </subcellularLocation>
</comment>
<evidence type="ECO:0000256" key="1">
    <source>
        <dbReference type="ARBA" id="ARBA00004604"/>
    </source>
</evidence>
<feature type="repeat" description="WD" evidence="5">
    <location>
        <begin position="519"/>
        <end position="560"/>
    </location>
</feature>
<accession>A0A6F9DV53</accession>
<dbReference type="PANTHER" id="PTHR19854:SF15">
    <property type="entry name" value="TRANSDUCIN BETA-LIKE PROTEIN 3"/>
    <property type="match status" value="1"/>
</dbReference>
<reference evidence="8" key="1">
    <citation type="submission" date="2020-04" db="EMBL/GenBank/DDBJ databases">
        <authorList>
            <person name="Neveu A P."/>
        </authorList>
    </citation>
    <scope>NUCLEOTIDE SEQUENCE</scope>
    <source>
        <tissue evidence="8">Whole embryo</tissue>
    </source>
</reference>
<feature type="coiled-coil region" evidence="6">
    <location>
        <begin position="639"/>
        <end position="666"/>
    </location>
</feature>
<dbReference type="EMBL" id="LR790994">
    <property type="protein sequence ID" value="CAB3266856.1"/>
    <property type="molecule type" value="mRNA"/>
</dbReference>
<dbReference type="GO" id="GO:0030686">
    <property type="term" value="C:90S preribosome"/>
    <property type="evidence" value="ECO:0007669"/>
    <property type="project" value="TreeGrafter"/>
</dbReference>
<keyword evidence="2 5" id="KW-0853">WD repeat</keyword>
<dbReference type="InterPro" id="IPR015943">
    <property type="entry name" value="WD40/YVTN_repeat-like_dom_sf"/>
</dbReference>
<evidence type="ECO:0000256" key="5">
    <source>
        <dbReference type="PROSITE-ProRule" id="PRU00221"/>
    </source>
</evidence>
<dbReference type="InterPro" id="IPR019775">
    <property type="entry name" value="WD40_repeat_CS"/>
</dbReference>
<dbReference type="InterPro" id="IPR036322">
    <property type="entry name" value="WD40_repeat_dom_sf"/>
</dbReference>
<evidence type="ECO:0000256" key="3">
    <source>
        <dbReference type="ARBA" id="ARBA00022737"/>
    </source>
</evidence>
<dbReference type="CDD" id="cd00200">
    <property type="entry name" value="WD40"/>
    <property type="match status" value="2"/>
</dbReference>
<dbReference type="PROSITE" id="PS50294">
    <property type="entry name" value="WD_REPEATS_REGION"/>
    <property type="match status" value="7"/>
</dbReference>
<evidence type="ECO:0000259" key="7">
    <source>
        <dbReference type="Pfam" id="PF08625"/>
    </source>
</evidence>
<dbReference type="PROSITE" id="PS50082">
    <property type="entry name" value="WD_REPEATS_2"/>
    <property type="match status" value="9"/>
</dbReference>